<evidence type="ECO:0000256" key="1">
    <source>
        <dbReference type="SAM" id="MobiDB-lite"/>
    </source>
</evidence>
<dbReference type="EMBL" id="MDYQ01000520">
    <property type="protein sequence ID" value="PRP73952.1"/>
    <property type="molecule type" value="Genomic_DNA"/>
</dbReference>
<dbReference type="PANTHER" id="PTHR36562:SF5">
    <property type="entry name" value="SERINE_ARGININE REPETITIVE MATRIX 2"/>
    <property type="match status" value="1"/>
</dbReference>
<dbReference type="AlphaFoldDB" id="A0A2P6MQI3"/>
<dbReference type="InterPro" id="IPR051372">
    <property type="entry name" value="CWC21"/>
</dbReference>
<name>A0A2P6MQI3_9EUKA</name>
<evidence type="ECO:0000313" key="3">
    <source>
        <dbReference type="Proteomes" id="UP000241769"/>
    </source>
</evidence>
<dbReference type="InParanoid" id="A0A2P6MQI3"/>
<evidence type="ECO:0000313" key="2">
    <source>
        <dbReference type="EMBL" id="PRP73952.1"/>
    </source>
</evidence>
<feature type="region of interest" description="Disordered" evidence="1">
    <location>
        <begin position="98"/>
        <end position="121"/>
    </location>
</feature>
<feature type="region of interest" description="Disordered" evidence="1">
    <location>
        <begin position="174"/>
        <end position="340"/>
    </location>
</feature>
<dbReference type="Proteomes" id="UP000241769">
    <property type="component" value="Unassembled WGS sequence"/>
</dbReference>
<comment type="caution">
    <text evidence="2">The sequence shown here is derived from an EMBL/GenBank/DDBJ whole genome shotgun (WGS) entry which is preliminary data.</text>
</comment>
<dbReference type="PANTHER" id="PTHR36562">
    <property type="entry name" value="SERINE/ARGININE REPETITIVE MATRIX 2"/>
    <property type="match status" value="1"/>
</dbReference>
<accession>A0A2P6MQI3</accession>
<dbReference type="OrthoDB" id="10267305at2759"/>
<proteinExistence type="predicted"/>
<reference evidence="2 3" key="1">
    <citation type="journal article" date="2018" name="Genome Biol. Evol.">
        <title>Multiple Roots of Fruiting Body Formation in Amoebozoa.</title>
        <authorList>
            <person name="Hillmann F."/>
            <person name="Forbes G."/>
            <person name="Novohradska S."/>
            <person name="Ferling I."/>
            <person name="Riege K."/>
            <person name="Groth M."/>
            <person name="Westermann M."/>
            <person name="Marz M."/>
            <person name="Spaller T."/>
            <person name="Winckler T."/>
            <person name="Schaap P."/>
            <person name="Glockner G."/>
        </authorList>
    </citation>
    <scope>NUCLEOTIDE SEQUENCE [LARGE SCALE GENOMIC DNA]</scope>
    <source>
        <strain evidence="2 3">Jena</strain>
    </source>
</reference>
<feature type="compositionally biased region" description="Basic and acidic residues" evidence="1">
    <location>
        <begin position="174"/>
        <end position="327"/>
    </location>
</feature>
<gene>
    <name evidence="2" type="ORF">PROFUN_08145</name>
</gene>
<sequence length="394" mass="47371">MYNGIGLTTARGSGTNGYVQRNLAHVNKNRVQGTTYNSSLTERKAPVQRVANTEILEHERKRRIEVQVMEWARANGYLDREDLSEEALEDLLQKKREQLNKDSRVSQTPMNLADSHHRAQQKEKEINKFRDALGIDKEYSSGQAFDRNLQEQRRKEKEQRRYAEEIAKMDRIEQEKEREYEERQEKKKAIEMEKLKQIEFSKDEDKKEEKPREDRRRDASPDRRRDDRDRSPDRRRRASPDRRRQASPDRRRQSSPDRRRHASPDMRRRPSPDRRRDSRERSPERGRRDSRERPIEKRKDMSPENRKRESSPKRRREESPHKRESRSPVKRHSRTPDRRRRHQSWVFKLITNAVMNVYTVISVIKTFNSSSIEHILKKYVGYIDTSKCKSFQGS</sequence>
<dbReference type="STRING" id="1890364.A0A2P6MQI3"/>
<dbReference type="CDD" id="cd21372">
    <property type="entry name" value="cwf21_CWC21-like"/>
    <property type="match status" value="1"/>
</dbReference>
<protein>
    <recommendedName>
        <fullName evidence="4">CWF21 domain-containing protein</fullName>
    </recommendedName>
</protein>
<organism evidence="2 3">
    <name type="scientific">Planoprotostelium fungivorum</name>
    <dbReference type="NCBI Taxonomy" id="1890364"/>
    <lineage>
        <taxon>Eukaryota</taxon>
        <taxon>Amoebozoa</taxon>
        <taxon>Evosea</taxon>
        <taxon>Variosea</taxon>
        <taxon>Cavosteliida</taxon>
        <taxon>Cavosteliaceae</taxon>
        <taxon>Planoprotostelium</taxon>
    </lineage>
</organism>
<keyword evidence="3" id="KW-1185">Reference proteome</keyword>
<feature type="compositionally biased region" description="Basic residues" evidence="1">
    <location>
        <begin position="328"/>
        <end position="340"/>
    </location>
</feature>
<evidence type="ECO:0008006" key="4">
    <source>
        <dbReference type="Google" id="ProtNLM"/>
    </source>
</evidence>
<dbReference type="GO" id="GO:0005634">
    <property type="term" value="C:nucleus"/>
    <property type="evidence" value="ECO:0007669"/>
    <property type="project" value="TreeGrafter"/>
</dbReference>